<dbReference type="EMBL" id="JABANO010004301">
    <property type="protein sequence ID" value="KAF4755399.1"/>
    <property type="molecule type" value="Genomic_DNA"/>
</dbReference>
<evidence type="ECO:0000256" key="2">
    <source>
        <dbReference type="SAM" id="MobiDB-lite"/>
    </source>
</evidence>
<feature type="non-terminal residue" evidence="3">
    <location>
        <position position="1"/>
    </location>
</feature>
<evidence type="ECO:0000313" key="4">
    <source>
        <dbReference type="Proteomes" id="UP000553632"/>
    </source>
</evidence>
<evidence type="ECO:0000313" key="3">
    <source>
        <dbReference type="EMBL" id="KAF4755399.1"/>
    </source>
</evidence>
<dbReference type="AlphaFoldDB" id="A0A7J6UDU4"/>
<organism evidence="3 4">
    <name type="scientific">Perkinsus olseni</name>
    <name type="common">Perkinsus atlanticus</name>
    <dbReference type="NCBI Taxonomy" id="32597"/>
    <lineage>
        <taxon>Eukaryota</taxon>
        <taxon>Sar</taxon>
        <taxon>Alveolata</taxon>
        <taxon>Perkinsozoa</taxon>
        <taxon>Perkinsea</taxon>
        <taxon>Perkinsida</taxon>
        <taxon>Perkinsidae</taxon>
        <taxon>Perkinsus</taxon>
    </lineage>
</organism>
<feature type="region of interest" description="Disordered" evidence="2">
    <location>
        <begin position="1"/>
        <end position="55"/>
    </location>
</feature>
<keyword evidence="4" id="KW-1185">Reference proteome</keyword>
<sequence length="242" mass="28181">KNNSSTRTTMLEHHRTDNSKYKSTNKDDYQKATSSSSSSAIEGGQGALDNNNNNTDVMIMLGSSMGRKWRMVQNKLDEATTNASMRETEYEERIAELECDVASRDHQILILKLTIRDLMQQADNMNDDGGTTLPMERTISLGEQENNSNEGRLQNTMKHLRTKMNNIQRQNDRLKRKNKELKAELVRVNDEVKRWYNKVENITAERDVLINEVEGTRSEIDILRQYYRYQQRNSIRERSNDN</sequence>
<keyword evidence="1" id="KW-0175">Coiled coil</keyword>
<dbReference type="Proteomes" id="UP000553632">
    <property type="component" value="Unassembled WGS sequence"/>
</dbReference>
<accession>A0A7J6UDU4</accession>
<comment type="caution">
    <text evidence="3">The sequence shown here is derived from an EMBL/GenBank/DDBJ whole genome shotgun (WGS) entry which is preliminary data.</text>
</comment>
<proteinExistence type="predicted"/>
<name>A0A7J6UDU4_PEROL</name>
<gene>
    <name evidence="3" type="ORF">FOZ63_003936</name>
</gene>
<feature type="compositionally biased region" description="Basic and acidic residues" evidence="2">
    <location>
        <begin position="10"/>
        <end position="30"/>
    </location>
</feature>
<reference evidence="3 4" key="1">
    <citation type="submission" date="2020-04" db="EMBL/GenBank/DDBJ databases">
        <title>Perkinsus olseni comparative genomics.</title>
        <authorList>
            <person name="Bogema D.R."/>
        </authorList>
    </citation>
    <scope>NUCLEOTIDE SEQUENCE [LARGE SCALE GENOMIC DNA]</scope>
    <source>
        <strain evidence="3 4">ATCC PRA-207</strain>
    </source>
</reference>
<protein>
    <submittedName>
        <fullName evidence="3">Uncharacterized protein</fullName>
    </submittedName>
</protein>
<evidence type="ECO:0000256" key="1">
    <source>
        <dbReference type="SAM" id="Coils"/>
    </source>
</evidence>
<feature type="coiled-coil region" evidence="1">
    <location>
        <begin position="150"/>
        <end position="219"/>
    </location>
</feature>